<dbReference type="eggNOG" id="ENOG502S2YF">
    <property type="taxonomic scope" value="Eukaryota"/>
</dbReference>
<protein>
    <recommendedName>
        <fullName evidence="1">F-box domain-containing protein</fullName>
    </recommendedName>
</protein>
<dbReference type="AlphaFoldDB" id="A0A059BU59"/>
<dbReference type="InterPro" id="IPR017451">
    <property type="entry name" value="F-box-assoc_interact_dom"/>
</dbReference>
<evidence type="ECO:0000313" key="2">
    <source>
        <dbReference type="EMBL" id="KCW69504.1"/>
    </source>
</evidence>
<gene>
    <name evidence="2" type="ORF">EUGRSUZ_F02950</name>
</gene>
<dbReference type="InterPro" id="IPR006527">
    <property type="entry name" value="F-box-assoc_dom_typ1"/>
</dbReference>
<dbReference type="OMA" id="WNIICIN"/>
<name>A0A059BU59_EUCGR</name>
<feature type="domain" description="F-box" evidence="1">
    <location>
        <begin position="5"/>
        <end position="50"/>
    </location>
</feature>
<dbReference type="InterPro" id="IPR050796">
    <property type="entry name" value="SCF_F-box_component"/>
</dbReference>
<dbReference type="Gene3D" id="1.20.1280.50">
    <property type="match status" value="1"/>
</dbReference>
<dbReference type="Pfam" id="PF07734">
    <property type="entry name" value="FBA_1"/>
    <property type="match status" value="1"/>
</dbReference>
<dbReference type="OrthoDB" id="610337at2759"/>
<dbReference type="InterPro" id="IPR011043">
    <property type="entry name" value="Gal_Oxase/kelch_b-propeller"/>
</dbReference>
<dbReference type="SUPFAM" id="SSF50965">
    <property type="entry name" value="Galactose oxidase, central domain"/>
    <property type="match status" value="1"/>
</dbReference>
<dbReference type="SUPFAM" id="SSF81383">
    <property type="entry name" value="F-box domain"/>
    <property type="match status" value="1"/>
</dbReference>
<dbReference type="Pfam" id="PF00646">
    <property type="entry name" value="F-box"/>
    <property type="match status" value="1"/>
</dbReference>
<accession>A0A059BU59</accession>
<dbReference type="PROSITE" id="PS50181">
    <property type="entry name" value="FBOX"/>
    <property type="match status" value="1"/>
</dbReference>
<dbReference type="SMART" id="SM00256">
    <property type="entry name" value="FBOX"/>
    <property type="match status" value="1"/>
</dbReference>
<dbReference type="Gramene" id="KCW69504">
    <property type="protein sequence ID" value="KCW69504"/>
    <property type="gene ID" value="EUGRSUZ_F02950"/>
</dbReference>
<dbReference type="EMBL" id="KK198758">
    <property type="protein sequence ID" value="KCW69504.1"/>
    <property type="molecule type" value="Genomic_DNA"/>
</dbReference>
<reference evidence="2" key="1">
    <citation type="submission" date="2013-07" db="EMBL/GenBank/DDBJ databases">
        <title>The genome of Eucalyptus grandis.</title>
        <authorList>
            <person name="Schmutz J."/>
            <person name="Hayes R."/>
            <person name="Myburg A."/>
            <person name="Tuskan G."/>
            <person name="Grattapaglia D."/>
            <person name="Rokhsar D.S."/>
        </authorList>
    </citation>
    <scope>NUCLEOTIDE SEQUENCE</scope>
    <source>
        <tissue evidence="2">Leaf extractions</tissue>
    </source>
</reference>
<dbReference type="InterPro" id="IPR001810">
    <property type="entry name" value="F-box_dom"/>
</dbReference>
<dbReference type="NCBIfam" id="TIGR01640">
    <property type="entry name" value="F_box_assoc_1"/>
    <property type="match status" value="1"/>
</dbReference>
<organism evidence="2">
    <name type="scientific">Eucalyptus grandis</name>
    <name type="common">Flooded gum</name>
    <dbReference type="NCBI Taxonomy" id="71139"/>
    <lineage>
        <taxon>Eukaryota</taxon>
        <taxon>Viridiplantae</taxon>
        <taxon>Streptophyta</taxon>
        <taxon>Embryophyta</taxon>
        <taxon>Tracheophyta</taxon>
        <taxon>Spermatophyta</taxon>
        <taxon>Magnoliopsida</taxon>
        <taxon>eudicotyledons</taxon>
        <taxon>Gunneridae</taxon>
        <taxon>Pentapetalae</taxon>
        <taxon>rosids</taxon>
        <taxon>malvids</taxon>
        <taxon>Myrtales</taxon>
        <taxon>Myrtaceae</taxon>
        <taxon>Myrtoideae</taxon>
        <taxon>Eucalypteae</taxon>
        <taxon>Eucalyptus</taxon>
    </lineage>
</organism>
<dbReference type="CDD" id="cd22157">
    <property type="entry name" value="F-box_AtFBW1-like"/>
    <property type="match status" value="1"/>
</dbReference>
<proteinExistence type="predicted"/>
<sequence>MSSSSDDDPKLPHDVAVEILKRLPARSLLRFRCVSRSWRSTIDDPRFVALHLSHSALDASNWHLVYDPLQDMCSLLPNASLTRPSKSQIEMPFAAPLHSYDFVGSCNGLICVTGSFIIGSDPTMYLWNLFTRKHKAIPRPALENPILRGRAACISLGFGFDAGSNDYKIVRILFCPANRRRFGRTKCSAKIYSLSTDFWRSLECEVPALSYHEPVVFLNGNLHWLAFN</sequence>
<dbReference type="STRING" id="71139.A0A059BU59"/>
<dbReference type="InterPro" id="IPR036047">
    <property type="entry name" value="F-box-like_dom_sf"/>
</dbReference>
<dbReference type="PANTHER" id="PTHR31672">
    <property type="entry name" value="BNACNNG10540D PROTEIN"/>
    <property type="match status" value="1"/>
</dbReference>
<dbReference type="InParanoid" id="A0A059BU59"/>
<dbReference type="PANTHER" id="PTHR31672:SF13">
    <property type="entry name" value="F-BOX PROTEIN CPR30-LIKE"/>
    <property type="match status" value="1"/>
</dbReference>
<evidence type="ECO:0000259" key="1">
    <source>
        <dbReference type="PROSITE" id="PS50181"/>
    </source>
</evidence>